<dbReference type="Pfam" id="PF03969">
    <property type="entry name" value="AFG1_ATPase"/>
    <property type="match status" value="2"/>
</dbReference>
<protein>
    <submittedName>
        <fullName evidence="3">Cell division protein ZapE</fullName>
    </submittedName>
</protein>
<reference evidence="4" key="1">
    <citation type="submission" date="2023-09" db="EMBL/GenBank/DDBJ databases">
        <authorList>
            <person name="Li S."/>
            <person name="Li X."/>
            <person name="Zhang C."/>
            <person name="Zhao Z."/>
        </authorList>
    </citation>
    <scope>NUCLEOTIDE SEQUENCE [LARGE SCALE GENOMIC DNA]</scope>
    <source>
        <strain evidence="4">SQ345</strain>
    </source>
</reference>
<dbReference type="EMBL" id="CP134146">
    <property type="protein sequence ID" value="WNC67670.1"/>
    <property type="molecule type" value="Genomic_DNA"/>
</dbReference>
<accession>A0ABY9TIQ0</accession>
<keyword evidence="1" id="KW-0547">Nucleotide-binding</keyword>
<evidence type="ECO:0000313" key="3">
    <source>
        <dbReference type="EMBL" id="WNC67670.1"/>
    </source>
</evidence>
<proteinExistence type="predicted"/>
<organism evidence="3 4">
    <name type="scientific">Thalassotalea nanhaiensis</name>
    <dbReference type="NCBI Taxonomy" id="3065648"/>
    <lineage>
        <taxon>Bacteria</taxon>
        <taxon>Pseudomonadati</taxon>
        <taxon>Pseudomonadota</taxon>
        <taxon>Gammaproteobacteria</taxon>
        <taxon>Alteromonadales</taxon>
        <taxon>Colwelliaceae</taxon>
        <taxon>Thalassotalea</taxon>
    </lineage>
</organism>
<dbReference type="Gene3D" id="3.40.50.300">
    <property type="entry name" value="P-loop containing nucleotide triphosphate hydrolases"/>
    <property type="match status" value="1"/>
</dbReference>
<sequence>MSLSQQYQQLINDGQLNFDSAQNNAITALDLLSQHLTAQPKTSLKSRLSNSAWLKKFSQNKPLKGIYLWGKVGRGKTMMMDLFYQNLSTSRKQRMHFHHFMAQTHQQLTERVGQVNPLSVIAKHLANEIDVLCFDEFFVSDIGDAMILSGLFTELFNQGVVLVTTSNCMPEQLYRNGLQRQRFLPTIDLLNKYCQVVSVNGEKDHRLHQQKYARYIYPLAASKNFLETAFYQRTKQAMQPGVIEVHSRELAYLGKSGNCIFFDFSVLCKGARSQLDYIALAKQFAVVFVANVPQFSGKTIEHVVSGTEEGYKRDENIFTGMHSKDDEARRFIALVDEFYDQNIELFISSDVDILNLYEGQKLSFEFARCESRLIEMQSEHYPQPI</sequence>
<dbReference type="PANTHER" id="PTHR12169">
    <property type="entry name" value="ATPASE N2B"/>
    <property type="match status" value="1"/>
</dbReference>
<dbReference type="InterPro" id="IPR027417">
    <property type="entry name" value="P-loop_NTPase"/>
</dbReference>
<dbReference type="GO" id="GO:0051301">
    <property type="term" value="P:cell division"/>
    <property type="evidence" value="ECO:0007669"/>
    <property type="project" value="UniProtKB-KW"/>
</dbReference>
<dbReference type="Proteomes" id="UP001248581">
    <property type="component" value="Chromosome"/>
</dbReference>
<dbReference type="SUPFAM" id="SSF52540">
    <property type="entry name" value="P-loop containing nucleoside triphosphate hydrolases"/>
    <property type="match status" value="1"/>
</dbReference>
<keyword evidence="2" id="KW-0067">ATP-binding</keyword>
<keyword evidence="3" id="KW-0132">Cell division</keyword>
<name>A0ABY9TIQ0_9GAMM</name>
<dbReference type="InterPro" id="IPR005654">
    <property type="entry name" value="ATPase_AFG1-like"/>
</dbReference>
<keyword evidence="4" id="KW-1185">Reference proteome</keyword>
<keyword evidence="3" id="KW-0131">Cell cycle</keyword>
<dbReference type="NCBIfam" id="NF040713">
    <property type="entry name" value="ZapE"/>
    <property type="match status" value="1"/>
</dbReference>
<evidence type="ECO:0000256" key="2">
    <source>
        <dbReference type="ARBA" id="ARBA00022840"/>
    </source>
</evidence>
<dbReference type="RefSeq" id="WP_348386829.1">
    <property type="nucleotide sequence ID" value="NZ_CP134146.1"/>
</dbReference>
<evidence type="ECO:0000256" key="1">
    <source>
        <dbReference type="ARBA" id="ARBA00022741"/>
    </source>
</evidence>
<gene>
    <name evidence="3" type="primary">zapE</name>
    <name evidence="3" type="ORF">RI845_14230</name>
</gene>
<dbReference type="PANTHER" id="PTHR12169:SF6">
    <property type="entry name" value="AFG1-LIKE ATPASE"/>
    <property type="match status" value="1"/>
</dbReference>
<evidence type="ECO:0000313" key="4">
    <source>
        <dbReference type="Proteomes" id="UP001248581"/>
    </source>
</evidence>